<accession>A0A829PX22</accession>
<name>A0A829PX22_9MYCO</name>
<reference evidence="1 2" key="1">
    <citation type="submission" date="2013-12" db="EMBL/GenBank/DDBJ databases">
        <authorList>
            <person name="Madinger N."/>
            <person name="Lenaerts A."/>
            <person name="Ordway D."/>
            <person name="DeGroote M.A."/>
            <person name="Parker T."/>
            <person name="Sizemore C."/>
            <person name="Tallon L.J."/>
            <person name="Sadzewicz L.K."/>
            <person name="Sengamalay N."/>
            <person name="Fraser C.M."/>
            <person name="Hine E."/>
            <person name="Shefchek K.A."/>
            <person name="Das S.P."/>
            <person name="Tettelin H."/>
        </authorList>
    </citation>
    <scope>NUCLEOTIDE SEQUENCE [LARGE SCALE GENOMIC DNA]</scope>
    <source>
        <strain evidence="1 2">21</strain>
    </source>
</reference>
<gene>
    <name evidence="1" type="ORF">I543_3644</name>
</gene>
<sequence length="44" mass="4754">MHNNDGVQTILTCATPAAKTTACLVDDLHGTHGFVLSPERNWAF</sequence>
<protein>
    <submittedName>
        <fullName evidence="1">Uncharacterized protein</fullName>
    </submittedName>
</protein>
<dbReference type="Proteomes" id="UP000020103">
    <property type="component" value="Unassembled WGS sequence"/>
</dbReference>
<dbReference type="EMBL" id="JAOF01000001">
    <property type="protein sequence ID" value="EUA44799.1"/>
    <property type="molecule type" value="Genomic_DNA"/>
</dbReference>
<dbReference type="AlphaFoldDB" id="A0A829PX22"/>
<proteinExistence type="predicted"/>
<organism evidence="1 2">
    <name type="scientific">Mycobacteroides abscessus 21</name>
    <dbReference type="NCBI Taxonomy" id="1299324"/>
    <lineage>
        <taxon>Bacteria</taxon>
        <taxon>Bacillati</taxon>
        <taxon>Actinomycetota</taxon>
        <taxon>Actinomycetes</taxon>
        <taxon>Mycobacteriales</taxon>
        <taxon>Mycobacteriaceae</taxon>
        <taxon>Mycobacteroides</taxon>
        <taxon>Mycobacteroides abscessus</taxon>
    </lineage>
</organism>
<evidence type="ECO:0000313" key="1">
    <source>
        <dbReference type="EMBL" id="EUA44799.1"/>
    </source>
</evidence>
<comment type="caution">
    <text evidence="1">The sequence shown here is derived from an EMBL/GenBank/DDBJ whole genome shotgun (WGS) entry which is preliminary data.</text>
</comment>
<evidence type="ECO:0000313" key="2">
    <source>
        <dbReference type="Proteomes" id="UP000020103"/>
    </source>
</evidence>